<evidence type="ECO:0000313" key="5">
    <source>
        <dbReference type="Proteomes" id="UP001343257"/>
    </source>
</evidence>
<dbReference type="Proteomes" id="UP001343257">
    <property type="component" value="Unassembled WGS sequence"/>
</dbReference>
<protein>
    <submittedName>
        <fullName evidence="4">TetR/AcrR family transcriptional regulator</fullName>
    </submittedName>
</protein>
<name>A0ABU6PMS7_9BACL</name>
<keyword evidence="1 2" id="KW-0238">DNA-binding</keyword>
<evidence type="ECO:0000313" key="4">
    <source>
        <dbReference type="EMBL" id="MED5016102.1"/>
    </source>
</evidence>
<comment type="caution">
    <text evidence="4">The sequence shown here is derived from an EMBL/GenBank/DDBJ whole genome shotgun (WGS) entry which is preliminary data.</text>
</comment>
<dbReference type="InterPro" id="IPR050624">
    <property type="entry name" value="HTH-type_Tx_Regulator"/>
</dbReference>
<dbReference type="PRINTS" id="PR00455">
    <property type="entry name" value="HTHTETR"/>
</dbReference>
<dbReference type="InterPro" id="IPR001647">
    <property type="entry name" value="HTH_TetR"/>
</dbReference>
<dbReference type="RefSeq" id="WP_328275029.1">
    <property type="nucleotide sequence ID" value="NZ_JARTLD010000004.1"/>
</dbReference>
<gene>
    <name evidence="4" type="ORF">P9847_02150</name>
</gene>
<evidence type="ECO:0000259" key="3">
    <source>
        <dbReference type="PROSITE" id="PS50977"/>
    </source>
</evidence>
<organism evidence="4 5">
    <name type="scientific">Paenibacillus chibensis</name>
    <dbReference type="NCBI Taxonomy" id="59846"/>
    <lineage>
        <taxon>Bacteria</taxon>
        <taxon>Bacillati</taxon>
        <taxon>Bacillota</taxon>
        <taxon>Bacilli</taxon>
        <taxon>Bacillales</taxon>
        <taxon>Paenibacillaceae</taxon>
        <taxon>Paenibacillus</taxon>
    </lineage>
</organism>
<feature type="domain" description="HTH tetR-type" evidence="3">
    <location>
        <begin position="13"/>
        <end position="73"/>
    </location>
</feature>
<accession>A0ABU6PMS7</accession>
<dbReference type="InterPro" id="IPR009057">
    <property type="entry name" value="Homeodomain-like_sf"/>
</dbReference>
<reference evidence="4 5" key="1">
    <citation type="submission" date="2023-03" db="EMBL/GenBank/DDBJ databases">
        <title>Bacillus Genome Sequencing.</title>
        <authorList>
            <person name="Dunlap C."/>
        </authorList>
    </citation>
    <scope>NUCLEOTIDE SEQUENCE [LARGE SCALE GENOMIC DNA]</scope>
    <source>
        <strain evidence="4 5">NRS-52</strain>
    </source>
</reference>
<dbReference type="Pfam" id="PF00440">
    <property type="entry name" value="TetR_N"/>
    <property type="match status" value="1"/>
</dbReference>
<dbReference type="PANTHER" id="PTHR43479:SF22">
    <property type="entry name" value="TRANSCRIPTIONAL REGULATOR, TETR FAMILY"/>
    <property type="match status" value="1"/>
</dbReference>
<dbReference type="PANTHER" id="PTHR43479">
    <property type="entry name" value="ACREF/ENVCD OPERON REPRESSOR-RELATED"/>
    <property type="match status" value="1"/>
</dbReference>
<dbReference type="EMBL" id="JARTLD010000004">
    <property type="protein sequence ID" value="MED5016102.1"/>
    <property type="molecule type" value="Genomic_DNA"/>
</dbReference>
<sequence length="300" mass="35359">MAKYKGEVEVMEVIKRQQIIQTAMDIFKEKGYVAASMKEIAEACGMAKGSIYKLFPSKEELFTAVFVACHQTMFSLARDLDDVQHASPQDRLRLKIEFQLRYMLENYYFTSEFKELPVKDNEHFIAAWKKKRVTLLQLHHDFFYEAYGATIEPYIWDIVVIFRGMLREYLSYANQKVISLPTDELARFIEERMDAVVQDMMDRQPVPVMNQNNVRINELNPVDARTRLEILQNDLDSLKKQIMMLPMSEHQQKELLDVVLLLQQELRREEPNPTLLRVYTSYLEHNPVLGQQAKQLRLMI</sequence>
<dbReference type="PROSITE" id="PS50977">
    <property type="entry name" value="HTH_TETR_2"/>
    <property type="match status" value="1"/>
</dbReference>
<feature type="DNA-binding region" description="H-T-H motif" evidence="2">
    <location>
        <begin position="36"/>
        <end position="55"/>
    </location>
</feature>
<dbReference type="Gene3D" id="1.10.357.10">
    <property type="entry name" value="Tetracycline Repressor, domain 2"/>
    <property type="match status" value="1"/>
</dbReference>
<keyword evidence="5" id="KW-1185">Reference proteome</keyword>
<evidence type="ECO:0000256" key="1">
    <source>
        <dbReference type="ARBA" id="ARBA00023125"/>
    </source>
</evidence>
<evidence type="ECO:0000256" key="2">
    <source>
        <dbReference type="PROSITE-ProRule" id="PRU00335"/>
    </source>
</evidence>
<proteinExistence type="predicted"/>
<dbReference type="SUPFAM" id="SSF46689">
    <property type="entry name" value="Homeodomain-like"/>
    <property type="match status" value="1"/>
</dbReference>